<proteinExistence type="predicted"/>
<dbReference type="Proteomes" id="UP000027222">
    <property type="component" value="Unassembled WGS sequence"/>
</dbReference>
<reference evidence="2" key="1">
    <citation type="journal article" date="2014" name="Proc. Natl. Acad. Sci. U.S.A.">
        <title>Extensive sampling of basidiomycete genomes demonstrates inadequacy of the white-rot/brown-rot paradigm for wood decay fungi.</title>
        <authorList>
            <person name="Riley R."/>
            <person name="Salamov A.A."/>
            <person name="Brown D.W."/>
            <person name="Nagy L.G."/>
            <person name="Floudas D."/>
            <person name="Held B.W."/>
            <person name="Levasseur A."/>
            <person name="Lombard V."/>
            <person name="Morin E."/>
            <person name="Otillar R."/>
            <person name="Lindquist E.A."/>
            <person name="Sun H."/>
            <person name="LaButti K.M."/>
            <person name="Schmutz J."/>
            <person name="Jabbour D."/>
            <person name="Luo H."/>
            <person name="Baker S.E."/>
            <person name="Pisabarro A.G."/>
            <person name="Walton J.D."/>
            <person name="Blanchette R.A."/>
            <person name="Henrissat B."/>
            <person name="Martin F."/>
            <person name="Cullen D."/>
            <person name="Hibbett D.S."/>
            <person name="Grigoriev I.V."/>
        </authorList>
    </citation>
    <scope>NUCLEOTIDE SEQUENCE [LARGE SCALE GENOMIC DNA]</scope>
    <source>
        <strain evidence="2">CBS 339.88</strain>
    </source>
</reference>
<dbReference type="HOGENOM" id="CLU_1896363_0_0_1"/>
<protein>
    <submittedName>
        <fullName evidence="1">Uncharacterized protein</fullName>
    </submittedName>
</protein>
<dbReference type="EMBL" id="KL142396">
    <property type="protein sequence ID" value="KDR70696.1"/>
    <property type="molecule type" value="Genomic_DNA"/>
</dbReference>
<accession>A0A067SIF3</accession>
<organism evidence="1 2">
    <name type="scientific">Galerina marginata (strain CBS 339.88)</name>
    <dbReference type="NCBI Taxonomy" id="685588"/>
    <lineage>
        <taxon>Eukaryota</taxon>
        <taxon>Fungi</taxon>
        <taxon>Dikarya</taxon>
        <taxon>Basidiomycota</taxon>
        <taxon>Agaricomycotina</taxon>
        <taxon>Agaricomycetes</taxon>
        <taxon>Agaricomycetidae</taxon>
        <taxon>Agaricales</taxon>
        <taxon>Agaricineae</taxon>
        <taxon>Strophariaceae</taxon>
        <taxon>Galerina</taxon>
    </lineage>
</organism>
<evidence type="ECO:0000313" key="2">
    <source>
        <dbReference type="Proteomes" id="UP000027222"/>
    </source>
</evidence>
<dbReference type="AlphaFoldDB" id="A0A067SIF3"/>
<name>A0A067SIF3_GALM3</name>
<gene>
    <name evidence="1" type="ORF">GALMADRAFT_881315</name>
</gene>
<evidence type="ECO:0000313" key="1">
    <source>
        <dbReference type="EMBL" id="KDR70696.1"/>
    </source>
</evidence>
<sequence length="134" mass="15514">MLPHFRYAPASCIRSTHPHLASPARICIIMHHVRVYLVAHESGCPVFQWDDRSQAGRCHPASCTTHHAPRTMHHAPRTTHHSPAPRIIHLRHASYTCTTHHYRLPPLASRILNKVILMRWCNYRLVVELAIHLR</sequence>
<keyword evidence="2" id="KW-1185">Reference proteome</keyword>